<proteinExistence type="predicted"/>
<dbReference type="SUPFAM" id="SSF52777">
    <property type="entry name" value="CoA-dependent acyltransferases"/>
    <property type="match status" value="1"/>
</dbReference>
<comment type="caution">
    <text evidence="2">The sequence shown here is derived from an EMBL/GenBank/DDBJ whole genome shotgun (WGS) entry which is preliminary data.</text>
</comment>
<feature type="domain" description="Condensation" evidence="1">
    <location>
        <begin position="27"/>
        <end position="87"/>
    </location>
</feature>
<organism evidence="2 3">
    <name type="scientific">Xanthomonas prunicola</name>
    <dbReference type="NCBI Taxonomy" id="2053930"/>
    <lineage>
        <taxon>Bacteria</taxon>
        <taxon>Pseudomonadati</taxon>
        <taxon>Pseudomonadota</taxon>
        <taxon>Gammaproteobacteria</taxon>
        <taxon>Lysobacterales</taxon>
        <taxon>Lysobacteraceae</taxon>
        <taxon>Xanthomonas</taxon>
    </lineage>
</organism>
<feature type="non-terminal residue" evidence="2">
    <location>
        <position position="1"/>
    </location>
</feature>
<gene>
    <name evidence="2" type="ORF">XpruCFBP8353_23170</name>
</gene>
<protein>
    <recommendedName>
        <fullName evidence="1">Condensation domain-containing protein</fullName>
    </recommendedName>
</protein>
<evidence type="ECO:0000313" key="2">
    <source>
        <dbReference type="EMBL" id="PKV10501.1"/>
    </source>
</evidence>
<feature type="non-terminal residue" evidence="2">
    <location>
        <position position="89"/>
    </location>
</feature>
<evidence type="ECO:0000313" key="3">
    <source>
        <dbReference type="Proteomes" id="UP000233720"/>
    </source>
</evidence>
<accession>A0A2N3RDC5</accession>
<dbReference type="AlphaFoldDB" id="A0A2N3RDC5"/>
<sequence>LAELALALDSADTSTLPAIVPSDRSAALPLSFAQQRLWFLAQFDSRAAQAYLLAGGVDLHGELDLPALQRALDRIVARHEALRTCFIAC</sequence>
<name>A0A2N3RDC5_9XANT</name>
<dbReference type="Pfam" id="PF00668">
    <property type="entry name" value="Condensation"/>
    <property type="match status" value="1"/>
</dbReference>
<evidence type="ECO:0000259" key="1">
    <source>
        <dbReference type="Pfam" id="PF00668"/>
    </source>
</evidence>
<dbReference type="EMBL" id="PHKV01000092">
    <property type="protein sequence ID" value="PKV10501.1"/>
    <property type="molecule type" value="Genomic_DNA"/>
</dbReference>
<dbReference type="Gene3D" id="3.30.559.10">
    <property type="entry name" value="Chloramphenicol acetyltransferase-like domain"/>
    <property type="match status" value="1"/>
</dbReference>
<dbReference type="InterPro" id="IPR023213">
    <property type="entry name" value="CAT-like_dom_sf"/>
</dbReference>
<dbReference type="Proteomes" id="UP000233720">
    <property type="component" value="Unassembled WGS sequence"/>
</dbReference>
<dbReference type="InterPro" id="IPR001242">
    <property type="entry name" value="Condensation_dom"/>
</dbReference>
<reference evidence="2 3" key="1">
    <citation type="submission" date="2017-11" db="EMBL/GenBank/DDBJ databases">
        <title>Xanthomonas prunicola sp. nov., a novel pathogen that affects nectarine (Prunus persica var. nectarine) trees.</title>
        <authorList>
            <person name="Lopez M."/>
            <person name="Lopez-Soriano P."/>
            <person name="Garita-Cambronero J."/>
            <person name="Beltran C."/>
            <person name="Taghouti G."/>
            <person name="Portier P."/>
            <person name="Cubero J."/>
            <person name="Fischer-Le Saux M."/>
            <person name="Marco-Noales E."/>
        </authorList>
    </citation>
    <scope>NUCLEOTIDE SEQUENCE [LARGE SCALE GENOMIC DNA]</scope>
    <source>
        <strain evidence="2 3">CFBP8353</strain>
    </source>
</reference>
<dbReference type="GO" id="GO:0003824">
    <property type="term" value="F:catalytic activity"/>
    <property type="evidence" value="ECO:0007669"/>
    <property type="project" value="InterPro"/>
</dbReference>
<dbReference type="RefSeq" id="WP_133125732.1">
    <property type="nucleotide sequence ID" value="NZ_PHKV01000092.1"/>
</dbReference>